<evidence type="ECO:0000313" key="6">
    <source>
        <dbReference type="Proteomes" id="UP000007434"/>
    </source>
</evidence>
<dbReference type="RefSeq" id="WP_013404785.1">
    <property type="nucleotide sequence ID" value="NC_014654.1"/>
</dbReference>
<dbReference type="SMART" id="SM00091">
    <property type="entry name" value="PAS"/>
    <property type="match status" value="3"/>
</dbReference>
<dbReference type="Gene3D" id="3.30.70.270">
    <property type="match status" value="1"/>
</dbReference>
<dbReference type="AlphaFoldDB" id="E4RNY9"/>
<dbReference type="SMART" id="SM00471">
    <property type="entry name" value="HDc"/>
    <property type="match status" value="1"/>
</dbReference>
<dbReference type="PANTHER" id="PTHR43155:SF2">
    <property type="entry name" value="CYCLIC DI-GMP PHOSPHODIESTERASE PA4108"/>
    <property type="match status" value="1"/>
</dbReference>
<dbReference type="SMART" id="SM00086">
    <property type="entry name" value="PAC"/>
    <property type="match status" value="2"/>
</dbReference>
<dbReference type="Pfam" id="PF00990">
    <property type="entry name" value="GGDEF"/>
    <property type="match status" value="1"/>
</dbReference>
<evidence type="ECO:0000313" key="5">
    <source>
        <dbReference type="EMBL" id="ADQ13679.1"/>
    </source>
</evidence>
<sequence length="898" mass="102719">MKLQAKNIEVPKKTLKRWQKVVDIMASLLDVPAALIMKVEAPYIKVLLSSQNQANPYLAGEKEEMDGLYCEHVIKTGKKLEIANALKDRRWQDNPDLDLGMIAYHGRPVYWPDEQIFGTICILDKEENEFSEEVDSLVLSFKELIESNLEIIYIQKKMENLKNKFFTTLYSIGDGVITTDLQGKITMINAAAEKMTGWKFKEAAEKDLTEVFKIRSADNGNIVENPVNKVLEQGKTVGLANDTTLISKNGNTLQIADTAAPIKDDKGEMKGVILVFSDVTSEYEYKNELLKSRNLINSTLDSLSAHICVLNVNGEITYANKSWYDFLEENNFEQKKLTEGNNFIDNFQIALEKKDGVSQNFIDGVKSVISGDREKFTMEISRDSTEEKNYYFVRTTSLCNFDDDFKNCGAVIAIENITERKSAENRLIKEKEWLKSIFDSGIDSMVRVDNKHRIIDVNDRFEEVFKYKLEEIKGLNLDEVMDQGKSNTADKELTCNFLEGKEVHAESTRYDKYGNPIQCLVRGIPVIADGEFLGGFAIYIDITERKEKEKKITHMSFHDRLTGLYNRLYLEEAFERFNTGRQLPISIIMFDLNGLKIINDSYGHKVGDQMLIKAAHVFKESFRQEDIISRWGGDEFVILLPKTTKEEAEQIYQRFKEVEIEIEVGKNEYIPVSIAGGISTKYKLDNDIYNVLQKAEDKMYKNKLLKKQSGQNKMVKSMLTTLQEKSQESDLHAQRMEKLALLLGEKLGLSIDEQNRLSLLTTLHDIGKITIPESILQKPTKLSPKEWEIIKKHPGIGFRLCSAIEDFSHIAYDVFSHHENWDGNGYPRAIKGKQIPLLARILAIVDSYDVMRNGRPYKKALSKKVALVEIEKNAGTQFDPELASKFVEMMREKNDLNF</sequence>
<dbReference type="eggNOG" id="COG3829">
    <property type="taxonomic scope" value="Bacteria"/>
</dbReference>
<reference evidence="5 6" key="2">
    <citation type="journal article" date="2011" name="J. Bacteriol.">
        <title>Complete Genome Sequence of the Haloalkaliphilic, Hydrogen Producing Halanaerobium hydrogenoformans.</title>
        <authorList>
            <person name="Brown S.D."/>
            <person name="Begemann M.B."/>
            <person name="Mormile M.R."/>
            <person name="Wall J.D."/>
            <person name="Han C.S."/>
            <person name="Goodwin L.A."/>
            <person name="Pitluck S."/>
            <person name="Land M.L."/>
            <person name="Hauser L.J."/>
            <person name="Elias D.A."/>
        </authorList>
    </citation>
    <scope>NUCLEOTIDE SEQUENCE [LARGE SCALE GENOMIC DNA]</scope>
    <source>
        <strain evidence="6">sapolanicus</strain>
    </source>
</reference>
<dbReference type="PROSITE" id="PS51832">
    <property type="entry name" value="HD_GYP"/>
    <property type="match status" value="1"/>
</dbReference>
<dbReference type="CDD" id="cd01949">
    <property type="entry name" value="GGDEF"/>
    <property type="match status" value="1"/>
</dbReference>
<dbReference type="Pfam" id="PF13426">
    <property type="entry name" value="PAS_9"/>
    <property type="match status" value="2"/>
</dbReference>
<dbReference type="InterPro" id="IPR035965">
    <property type="entry name" value="PAS-like_dom_sf"/>
</dbReference>
<dbReference type="InterPro" id="IPR043128">
    <property type="entry name" value="Rev_trsase/Diguanyl_cyclase"/>
</dbReference>
<dbReference type="eggNOG" id="COG3437">
    <property type="taxonomic scope" value="Bacteria"/>
</dbReference>
<dbReference type="CDD" id="cd00077">
    <property type="entry name" value="HDc"/>
    <property type="match status" value="1"/>
</dbReference>
<dbReference type="InterPro" id="IPR037522">
    <property type="entry name" value="HD_GYP_dom"/>
</dbReference>
<dbReference type="GO" id="GO:0006355">
    <property type="term" value="P:regulation of DNA-templated transcription"/>
    <property type="evidence" value="ECO:0007669"/>
    <property type="project" value="InterPro"/>
</dbReference>
<dbReference type="InterPro" id="IPR013767">
    <property type="entry name" value="PAS_fold"/>
</dbReference>
<dbReference type="eggNOG" id="COG2203">
    <property type="taxonomic scope" value="Bacteria"/>
</dbReference>
<dbReference type="OrthoDB" id="9804747at2"/>
<dbReference type="SUPFAM" id="SSF109604">
    <property type="entry name" value="HD-domain/PDEase-like"/>
    <property type="match status" value="1"/>
</dbReference>
<evidence type="ECO:0000259" key="1">
    <source>
        <dbReference type="PROSITE" id="PS50112"/>
    </source>
</evidence>
<dbReference type="PROSITE" id="PS50112">
    <property type="entry name" value="PAS"/>
    <property type="match status" value="2"/>
</dbReference>
<dbReference type="PANTHER" id="PTHR43155">
    <property type="entry name" value="CYCLIC DI-GMP PHOSPHODIESTERASE PA4108-RELATED"/>
    <property type="match status" value="1"/>
</dbReference>
<feature type="domain" description="GGDEF" evidence="3">
    <location>
        <begin position="583"/>
        <end position="719"/>
    </location>
</feature>
<dbReference type="InterPro" id="IPR001610">
    <property type="entry name" value="PAC"/>
</dbReference>
<dbReference type="Pfam" id="PF13487">
    <property type="entry name" value="HD_5"/>
    <property type="match status" value="1"/>
</dbReference>
<dbReference type="InterPro" id="IPR000700">
    <property type="entry name" value="PAS-assoc_C"/>
</dbReference>
<feature type="domain" description="HD-GYP" evidence="4">
    <location>
        <begin position="707"/>
        <end position="898"/>
    </location>
</feature>
<organism evidence="5 6">
    <name type="scientific">Halanaerobium hydrogeniformans</name>
    <name type="common">Halanaerobium sp. (strain sapolanicus)</name>
    <dbReference type="NCBI Taxonomy" id="656519"/>
    <lineage>
        <taxon>Bacteria</taxon>
        <taxon>Bacillati</taxon>
        <taxon>Bacillota</taxon>
        <taxon>Clostridia</taxon>
        <taxon>Halanaerobiales</taxon>
        <taxon>Halanaerobiaceae</taxon>
        <taxon>Halanaerobium</taxon>
    </lineage>
</organism>
<dbReference type="InterPro" id="IPR029787">
    <property type="entry name" value="Nucleotide_cyclase"/>
</dbReference>
<dbReference type="CDD" id="cd00130">
    <property type="entry name" value="PAS"/>
    <property type="match status" value="2"/>
</dbReference>
<dbReference type="SUPFAM" id="SSF55073">
    <property type="entry name" value="Nucleotide cyclase"/>
    <property type="match status" value="1"/>
</dbReference>
<proteinExistence type="predicted"/>
<protein>
    <submittedName>
        <fullName evidence="5">Diguanylate cyclase and metal dependent phosphohydrolase</fullName>
    </submittedName>
</protein>
<dbReference type="InterPro" id="IPR000014">
    <property type="entry name" value="PAS"/>
</dbReference>
<dbReference type="eggNOG" id="COG2199">
    <property type="taxonomic scope" value="Bacteria"/>
</dbReference>
<reference evidence="5 6" key="1">
    <citation type="submission" date="2010-11" db="EMBL/GenBank/DDBJ databases">
        <title>Complete sequence of Halanaerobium sp. sapolanicus.</title>
        <authorList>
            <consortium name="US DOE Joint Genome Institute"/>
            <person name="Lucas S."/>
            <person name="Copeland A."/>
            <person name="Lapidus A."/>
            <person name="Cheng J.-F."/>
            <person name="Bruce D."/>
            <person name="Goodwin L."/>
            <person name="Pitluck S."/>
            <person name="Davenport K."/>
            <person name="Detter J.C."/>
            <person name="Han C."/>
            <person name="Tapia R."/>
            <person name="Land M."/>
            <person name="Hauser L."/>
            <person name="Jeffries C."/>
            <person name="Kyrpides N."/>
            <person name="Ivanova N."/>
            <person name="Mikhailova N."/>
            <person name="Begemann M.B."/>
            <person name="Mormile M.R."/>
            <person name="Wall J.D."/>
            <person name="Elias D.A."/>
            <person name="Woyke T."/>
        </authorList>
    </citation>
    <scope>NUCLEOTIDE SEQUENCE [LARGE SCALE GENOMIC DNA]</scope>
    <source>
        <strain evidence="6">sapolanicus</strain>
    </source>
</reference>
<dbReference type="Gene3D" id="3.30.450.40">
    <property type="match status" value="1"/>
</dbReference>
<gene>
    <name evidence="5" type="ordered locus">Halsa_0190</name>
</gene>
<dbReference type="Gene3D" id="1.10.3210.10">
    <property type="entry name" value="Hypothetical protein af1432"/>
    <property type="match status" value="1"/>
</dbReference>
<name>E4RNY9_HALHG</name>
<dbReference type="Gene3D" id="3.30.450.20">
    <property type="entry name" value="PAS domain"/>
    <property type="match status" value="3"/>
</dbReference>
<accession>E4RNY9</accession>
<dbReference type="SUPFAM" id="SSF55785">
    <property type="entry name" value="PYP-like sensor domain (PAS domain)"/>
    <property type="match status" value="3"/>
</dbReference>
<dbReference type="InterPro" id="IPR000160">
    <property type="entry name" value="GGDEF_dom"/>
</dbReference>
<dbReference type="Pfam" id="PF00989">
    <property type="entry name" value="PAS"/>
    <property type="match status" value="1"/>
</dbReference>
<feature type="domain" description="PAC" evidence="2">
    <location>
        <begin position="239"/>
        <end position="291"/>
    </location>
</feature>
<dbReference type="STRING" id="656519.Halsa_0190"/>
<dbReference type="PROSITE" id="PS50113">
    <property type="entry name" value="PAC"/>
    <property type="match status" value="1"/>
</dbReference>
<dbReference type="SMART" id="SM00267">
    <property type="entry name" value="GGDEF"/>
    <property type="match status" value="1"/>
</dbReference>
<dbReference type="HOGENOM" id="CLU_000445_92_5_9"/>
<feature type="domain" description="PAS" evidence="1">
    <location>
        <begin position="161"/>
        <end position="234"/>
    </location>
</feature>
<dbReference type="KEGG" id="has:Halsa_0190"/>
<dbReference type="NCBIfam" id="TIGR00229">
    <property type="entry name" value="sensory_box"/>
    <property type="match status" value="2"/>
</dbReference>
<feature type="domain" description="PAS" evidence="1">
    <location>
        <begin position="430"/>
        <end position="474"/>
    </location>
</feature>
<evidence type="ECO:0000259" key="2">
    <source>
        <dbReference type="PROSITE" id="PS50113"/>
    </source>
</evidence>
<dbReference type="Proteomes" id="UP000007434">
    <property type="component" value="Chromosome"/>
</dbReference>
<dbReference type="SUPFAM" id="SSF55781">
    <property type="entry name" value="GAF domain-like"/>
    <property type="match status" value="1"/>
</dbReference>
<dbReference type="PROSITE" id="PS50887">
    <property type="entry name" value="GGDEF"/>
    <property type="match status" value="1"/>
</dbReference>
<keyword evidence="6" id="KW-1185">Reference proteome</keyword>
<dbReference type="EMBL" id="CP002304">
    <property type="protein sequence ID" value="ADQ13679.1"/>
    <property type="molecule type" value="Genomic_DNA"/>
</dbReference>
<dbReference type="InterPro" id="IPR003607">
    <property type="entry name" value="HD/PDEase_dom"/>
</dbReference>
<dbReference type="InterPro" id="IPR029016">
    <property type="entry name" value="GAF-like_dom_sf"/>
</dbReference>
<evidence type="ECO:0000259" key="3">
    <source>
        <dbReference type="PROSITE" id="PS50887"/>
    </source>
</evidence>
<evidence type="ECO:0000259" key="4">
    <source>
        <dbReference type="PROSITE" id="PS51832"/>
    </source>
</evidence>
<dbReference type="NCBIfam" id="TIGR00254">
    <property type="entry name" value="GGDEF"/>
    <property type="match status" value="1"/>
</dbReference>